<evidence type="ECO:0000256" key="1">
    <source>
        <dbReference type="SAM" id="Coils"/>
    </source>
</evidence>
<name>A0A5B9E9I4_9BACT</name>
<organism evidence="2 3">
    <name type="scientific">Terriglobus albidus</name>
    <dbReference type="NCBI Taxonomy" id="1592106"/>
    <lineage>
        <taxon>Bacteria</taxon>
        <taxon>Pseudomonadati</taxon>
        <taxon>Acidobacteriota</taxon>
        <taxon>Terriglobia</taxon>
        <taxon>Terriglobales</taxon>
        <taxon>Acidobacteriaceae</taxon>
        <taxon>Terriglobus</taxon>
    </lineage>
</organism>
<dbReference type="OrthoDB" id="128078at2"/>
<evidence type="ECO:0000313" key="2">
    <source>
        <dbReference type="EMBL" id="QEE28832.1"/>
    </source>
</evidence>
<accession>A0A5B9E9I4</accession>
<dbReference type="AlphaFoldDB" id="A0A5B9E9I4"/>
<protein>
    <submittedName>
        <fullName evidence="2">Uncharacterized protein</fullName>
    </submittedName>
</protein>
<dbReference type="Proteomes" id="UP000321820">
    <property type="component" value="Chromosome"/>
</dbReference>
<keyword evidence="1" id="KW-0175">Coiled coil</keyword>
<feature type="coiled-coil region" evidence="1">
    <location>
        <begin position="27"/>
        <end position="65"/>
    </location>
</feature>
<reference evidence="2 3" key="1">
    <citation type="submission" date="2019-08" db="EMBL/GenBank/DDBJ databases">
        <title>Complete genome sequence of Terriglobus albidus strain ORNL.</title>
        <authorList>
            <person name="Podar M."/>
        </authorList>
    </citation>
    <scope>NUCLEOTIDE SEQUENCE [LARGE SCALE GENOMIC DNA]</scope>
    <source>
        <strain evidence="2 3">ORNL</strain>
    </source>
</reference>
<gene>
    <name evidence="2" type="ORF">FTW19_12965</name>
</gene>
<keyword evidence="3" id="KW-1185">Reference proteome</keyword>
<evidence type="ECO:0000313" key="3">
    <source>
        <dbReference type="Proteomes" id="UP000321820"/>
    </source>
</evidence>
<dbReference type="EMBL" id="CP042806">
    <property type="protein sequence ID" value="QEE28832.1"/>
    <property type="molecule type" value="Genomic_DNA"/>
</dbReference>
<sequence>MTGRDVSMRFWSIWLVGVALLLGGGAADSEAQEARNESEETKALRAEMAAMRKELQAQIDLLKTQLAMSRGAQPVAPVVPVLAANVAPAVAPPTVAPAAAPVAVAESSSSAAVTPVPVKPAEAVVAAVRPPAAADGPSSFRFKGISLTPGGFLSLDTIYRSKAMASEVNTIFSQLPYAGSGMAHVSEWYGSGRQSRFSLLAEGKTGFGKLTGYFETDFVAAGATSNNNQSNSYVLRQRQLWGQAAFNSGWTFTAGQMWTLATEHRRGTEPRAESLPTVLDAAQHIGYTWGRLGSVRVTKKFGESVQGAFSLEQSQALFSATNAPSNFFLGAPGNALGAYNPGFNYTENPAPDVLAKVSYDPAKGGVWRGHYELGVMGRLFRDRYYPAGSATPQNDTKAGGSFFVSGRVPVGQRFEIGAKVLAGRGVGRYGAATLPDVTVHPDGTLAPLRGAQAFFRAEFKATKKLDLFTYDGLEYTQRLYYRDSNGTLVGYAPPSMVNTGCAVEAAPTGNTGFVPGTPANCVGATRMLTARSVGYVYRFYDGPAGRFQFSTVYSYLTRDGWAGVGGAPRATNHFVYTGVRYFLP</sequence>
<dbReference type="KEGG" id="talb:FTW19_12965"/>
<proteinExistence type="predicted"/>